<keyword evidence="5 6" id="KW-0326">Glycosidase</keyword>
<comment type="caution">
    <text evidence="7">The sequence shown here is derived from an EMBL/GenBank/DDBJ whole genome shotgun (WGS) entry which is preliminary data.</text>
</comment>
<gene>
    <name evidence="7" type="ORF">J2W55_000406</name>
</gene>
<dbReference type="InterPro" id="IPR052176">
    <property type="entry name" value="Glycosyl_Hydrlase_43_Enz"/>
</dbReference>
<evidence type="ECO:0000256" key="5">
    <source>
        <dbReference type="ARBA" id="ARBA00023295"/>
    </source>
</evidence>
<evidence type="ECO:0000256" key="6">
    <source>
        <dbReference type="RuleBase" id="RU361187"/>
    </source>
</evidence>
<dbReference type="EMBL" id="JAVDUU010000001">
    <property type="protein sequence ID" value="MDR6940578.1"/>
    <property type="molecule type" value="Genomic_DNA"/>
</dbReference>
<protein>
    <submittedName>
        <fullName evidence="7">Beta-xylosidase</fullName>
    </submittedName>
</protein>
<keyword evidence="8" id="KW-1185">Reference proteome</keyword>
<name>A0ABU1T5B8_9SPHI</name>
<proteinExistence type="inferred from homology"/>
<dbReference type="InterPro" id="IPR023296">
    <property type="entry name" value="Glyco_hydro_beta-prop_sf"/>
</dbReference>
<organism evidence="7 8">
    <name type="scientific">Mucilaginibacter pocheonensis</name>
    <dbReference type="NCBI Taxonomy" id="398050"/>
    <lineage>
        <taxon>Bacteria</taxon>
        <taxon>Pseudomonadati</taxon>
        <taxon>Bacteroidota</taxon>
        <taxon>Sphingobacteriia</taxon>
        <taxon>Sphingobacteriales</taxon>
        <taxon>Sphingobacteriaceae</taxon>
        <taxon>Mucilaginibacter</taxon>
    </lineage>
</organism>
<sequence>MENYELAVGNPIIRHKYTADPSVIVHNNTVYLYTGHDEPPEGVNDYVMNDWLCFSSDNMVNWKEHPVPLKAKDFAWASGDAYASKIISRDGKFYWYAAVTHATIKGKAIGVAVADHPAGPFTDALGYALISQDMLPPTDNEMANMDPTVLIDDDGQAYIFWGRLTCYYARLNKSMTSLDGPVHTVSLPDFMEGAHLHKANGWYYLAYGYGSPEKVAYAMSRDINGPWEFKGILNEIAGNCETNRPAIIEFKGENYFFYHNGALKGGGSHRRSVCIDHLYYNTDGTMKRIIMTTEGITNAGG</sequence>
<dbReference type="PANTHER" id="PTHR43772:SF2">
    <property type="entry name" value="PUTATIVE (AFU_ORTHOLOGUE AFUA_2G04480)-RELATED"/>
    <property type="match status" value="1"/>
</dbReference>
<keyword evidence="3 6" id="KW-0378">Hydrolase</keyword>
<evidence type="ECO:0000256" key="2">
    <source>
        <dbReference type="ARBA" id="ARBA00022651"/>
    </source>
</evidence>
<dbReference type="CDD" id="cd18618">
    <property type="entry name" value="GH43_Xsa43E-like"/>
    <property type="match status" value="1"/>
</dbReference>
<comment type="similarity">
    <text evidence="1 6">Belongs to the glycosyl hydrolase 43 family.</text>
</comment>
<dbReference type="RefSeq" id="WP_310091379.1">
    <property type="nucleotide sequence ID" value="NZ_JAVDUU010000001.1"/>
</dbReference>
<keyword evidence="2" id="KW-0624">Polysaccharide degradation</keyword>
<dbReference type="PANTHER" id="PTHR43772">
    <property type="entry name" value="ENDO-1,4-BETA-XYLANASE"/>
    <property type="match status" value="1"/>
</dbReference>
<evidence type="ECO:0000313" key="8">
    <source>
        <dbReference type="Proteomes" id="UP001247620"/>
    </source>
</evidence>
<evidence type="ECO:0000313" key="7">
    <source>
        <dbReference type="EMBL" id="MDR6940578.1"/>
    </source>
</evidence>
<reference evidence="7 8" key="1">
    <citation type="submission" date="2023-07" db="EMBL/GenBank/DDBJ databases">
        <title>Sorghum-associated microbial communities from plants grown in Nebraska, USA.</title>
        <authorList>
            <person name="Schachtman D."/>
        </authorList>
    </citation>
    <scope>NUCLEOTIDE SEQUENCE [LARGE SCALE GENOMIC DNA]</scope>
    <source>
        <strain evidence="7 8">3262</strain>
    </source>
</reference>
<evidence type="ECO:0000256" key="1">
    <source>
        <dbReference type="ARBA" id="ARBA00009865"/>
    </source>
</evidence>
<dbReference type="Pfam" id="PF04616">
    <property type="entry name" value="Glyco_hydro_43"/>
    <property type="match status" value="1"/>
</dbReference>
<evidence type="ECO:0000256" key="3">
    <source>
        <dbReference type="ARBA" id="ARBA00022801"/>
    </source>
</evidence>
<dbReference type="Proteomes" id="UP001247620">
    <property type="component" value="Unassembled WGS sequence"/>
</dbReference>
<keyword evidence="4" id="KW-0119">Carbohydrate metabolism</keyword>
<accession>A0ABU1T5B8</accession>
<evidence type="ECO:0000256" key="4">
    <source>
        <dbReference type="ARBA" id="ARBA00023277"/>
    </source>
</evidence>
<dbReference type="InterPro" id="IPR006710">
    <property type="entry name" value="Glyco_hydro_43"/>
</dbReference>
<keyword evidence="2" id="KW-0858">Xylan degradation</keyword>
<dbReference type="SUPFAM" id="SSF75005">
    <property type="entry name" value="Arabinanase/levansucrase/invertase"/>
    <property type="match status" value="1"/>
</dbReference>
<dbReference type="Gene3D" id="2.115.10.20">
    <property type="entry name" value="Glycosyl hydrolase domain, family 43"/>
    <property type="match status" value="1"/>
</dbReference>